<dbReference type="AlphaFoldDB" id="A0A162IEM2"/>
<dbReference type="VEuPathDB" id="FungiDB:AAP_02968"/>
<gene>
    <name evidence="1" type="ORF">AAP_02968</name>
</gene>
<protein>
    <submittedName>
        <fullName evidence="1">Uncharacterized protein</fullName>
    </submittedName>
</protein>
<accession>A0A162IEM2</accession>
<dbReference type="Proteomes" id="UP000242877">
    <property type="component" value="Unassembled WGS sequence"/>
</dbReference>
<evidence type="ECO:0000313" key="1">
    <source>
        <dbReference type="EMBL" id="KZZ92313.1"/>
    </source>
</evidence>
<evidence type="ECO:0000313" key="2">
    <source>
        <dbReference type="Proteomes" id="UP000242877"/>
    </source>
</evidence>
<dbReference type="OrthoDB" id="4203422at2759"/>
<reference evidence="1 2" key="1">
    <citation type="journal article" date="2016" name="Genome Biol. Evol.">
        <title>Divergent and convergent evolution of fungal pathogenicity.</title>
        <authorList>
            <person name="Shang Y."/>
            <person name="Xiao G."/>
            <person name="Zheng P."/>
            <person name="Cen K."/>
            <person name="Zhan S."/>
            <person name="Wang C."/>
        </authorList>
    </citation>
    <scope>NUCLEOTIDE SEQUENCE [LARGE SCALE GENOMIC DNA]</scope>
    <source>
        <strain evidence="1 2">ARSEF 7405</strain>
    </source>
</reference>
<comment type="caution">
    <text evidence="1">The sequence shown here is derived from an EMBL/GenBank/DDBJ whole genome shotgun (WGS) entry which is preliminary data.</text>
</comment>
<dbReference type="EMBL" id="AZGZ01000011">
    <property type="protein sequence ID" value="KZZ92313.1"/>
    <property type="molecule type" value="Genomic_DNA"/>
</dbReference>
<name>A0A162IEM2_9EURO</name>
<keyword evidence="2" id="KW-1185">Reference proteome</keyword>
<sequence length="285" mass="32898">MAPLENNGFLDDLPEDVQFFRYEGPDSIASHLFHEWKAGKYAVVFNNLTEDDLDNVDKGRERLFREVPSFGQVDFSRRSNELIIKIPSKVQQVVRDCMVNYILGNLKSMKLDQLVSSSASMSFRTSQRIKEPCQALWLKDTESEDMIEFPSIVFETGLTEARPMRDVMWWLNVSDDKVRMAVTIVHDRKVVDSQGNNFIEVITWTRGEGIGLLRHPAEVQRVRITKCGDDVSVKGPKIAMPLWHILGRPAKKREYDIIFKHDVFREIGRLAFDLPKKEPTVKTKQ</sequence>
<organism evidence="1 2">
    <name type="scientific">Ascosphaera apis ARSEF 7405</name>
    <dbReference type="NCBI Taxonomy" id="392613"/>
    <lineage>
        <taxon>Eukaryota</taxon>
        <taxon>Fungi</taxon>
        <taxon>Dikarya</taxon>
        <taxon>Ascomycota</taxon>
        <taxon>Pezizomycotina</taxon>
        <taxon>Eurotiomycetes</taxon>
        <taxon>Eurotiomycetidae</taxon>
        <taxon>Onygenales</taxon>
        <taxon>Ascosphaeraceae</taxon>
        <taxon>Ascosphaera</taxon>
    </lineage>
</organism>
<proteinExistence type="predicted"/>